<dbReference type="AlphaFoldDB" id="A0A834K1C6"/>
<accession>A0A834K1C6</accession>
<reference evidence="2" key="1">
    <citation type="journal article" date="2020" name="G3 (Bethesda)">
        <title>High-Quality Assemblies for Three Invasive Social Wasps from the &lt;i&gt;Vespula&lt;/i&gt; Genus.</title>
        <authorList>
            <person name="Harrop T.W.R."/>
            <person name="Guhlin J."/>
            <person name="McLaughlin G.M."/>
            <person name="Permina E."/>
            <person name="Stockwell P."/>
            <person name="Gilligan J."/>
            <person name="Le Lec M.F."/>
            <person name="Gruber M.A.M."/>
            <person name="Quinn O."/>
            <person name="Lovegrove M."/>
            <person name="Duncan E.J."/>
            <person name="Remnant E.J."/>
            <person name="Van Eeckhoven J."/>
            <person name="Graham B."/>
            <person name="Knapp R.A."/>
            <person name="Langford K.W."/>
            <person name="Kronenberg Z."/>
            <person name="Press M.O."/>
            <person name="Eacker S.M."/>
            <person name="Wilson-Rankin E.E."/>
            <person name="Purcell J."/>
            <person name="Lester P.J."/>
            <person name="Dearden P.K."/>
        </authorList>
    </citation>
    <scope>NUCLEOTIDE SEQUENCE</scope>
    <source>
        <strain evidence="2">Linc-1</strain>
    </source>
</reference>
<evidence type="ECO:0000256" key="1">
    <source>
        <dbReference type="SAM" id="MobiDB-lite"/>
    </source>
</evidence>
<gene>
    <name evidence="2" type="ORF">HZH68_008779</name>
</gene>
<feature type="compositionally biased region" description="Acidic residues" evidence="1">
    <location>
        <begin position="46"/>
        <end position="73"/>
    </location>
</feature>
<sequence length="80" mass="9620">MKRKQNGLMNLTVEDNSTNRRMFGVPDYLSERLSKPKVVVSSRKEEEEEEEEEEGEEEEEEGEEEDDENENEDEVRRQRR</sequence>
<keyword evidence="3" id="KW-1185">Reference proteome</keyword>
<dbReference type="Proteomes" id="UP000617340">
    <property type="component" value="Unassembled WGS sequence"/>
</dbReference>
<evidence type="ECO:0000313" key="3">
    <source>
        <dbReference type="Proteomes" id="UP000617340"/>
    </source>
</evidence>
<proteinExistence type="predicted"/>
<feature type="region of interest" description="Disordered" evidence="1">
    <location>
        <begin position="1"/>
        <end position="80"/>
    </location>
</feature>
<comment type="caution">
    <text evidence="2">The sequence shown here is derived from an EMBL/GenBank/DDBJ whole genome shotgun (WGS) entry which is preliminary data.</text>
</comment>
<name>A0A834K1C6_VESGE</name>
<protein>
    <submittedName>
        <fullName evidence="2">Uncharacterized protein</fullName>
    </submittedName>
</protein>
<organism evidence="2 3">
    <name type="scientific">Vespula germanica</name>
    <name type="common">German yellow jacket</name>
    <name type="synonym">Paravespula germanica</name>
    <dbReference type="NCBI Taxonomy" id="30212"/>
    <lineage>
        <taxon>Eukaryota</taxon>
        <taxon>Metazoa</taxon>
        <taxon>Ecdysozoa</taxon>
        <taxon>Arthropoda</taxon>
        <taxon>Hexapoda</taxon>
        <taxon>Insecta</taxon>
        <taxon>Pterygota</taxon>
        <taxon>Neoptera</taxon>
        <taxon>Endopterygota</taxon>
        <taxon>Hymenoptera</taxon>
        <taxon>Apocrita</taxon>
        <taxon>Aculeata</taxon>
        <taxon>Vespoidea</taxon>
        <taxon>Vespidae</taxon>
        <taxon>Vespinae</taxon>
        <taxon>Vespula</taxon>
    </lineage>
</organism>
<dbReference type="EMBL" id="JACSDZ010000008">
    <property type="protein sequence ID" value="KAF7397557.1"/>
    <property type="molecule type" value="Genomic_DNA"/>
</dbReference>
<evidence type="ECO:0000313" key="2">
    <source>
        <dbReference type="EMBL" id="KAF7397557.1"/>
    </source>
</evidence>
<feature type="compositionally biased region" description="Polar residues" evidence="1">
    <location>
        <begin position="7"/>
        <end position="20"/>
    </location>
</feature>